<organism evidence="1 2">
    <name type="scientific">Paracoccus shanxieyensis</name>
    <dbReference type="NCBI Taxonomy" id="2675752"/>
    <lineage>
        <taxon>Bacteria</taxon>
        <taxon>Pseudomonadati</taxon>
        <taxon>Pseudomonadota</taxon>
        <taxon>Alphaproteobacteria</taxon>
        <taxon>Rhodobacterales</taxon>
        <taxon>Paracoccaceae</taxon>
        <taxon>Paracoccus</taxon>
    </lineage>
</organism>
<proteinExistence type="predicted"/>
<sequence length="119" mass="11536">MKAGWIGCAAVLALAACGDPMGDYPSLMPTDQLLADPALPAHARDAANDPAATDAALQGRAAGLAGGVAGGAAGTAAGAGDLARRADALRARADALSRQSLDACPADDPACAMPQPADE</sequence>
<evidence type="ECO:0000313" key="2">
    <source>
        <dbReference type="Proteomes" id="UP000478740"/>
    </source>
</evidence>
<keyword evidence="2" id="KW-1185">Reference proteome</keyword>
<dbReference type="PROSITE" id="PS51257">
    <property type="entry name" value="PROKAR_LIPOPROTEIN"/>
    <property type="match status" value="1"/>
</dbReference>
<dbReference type="AlphaFoldDB" id="A0A6L6IV52"/>
<protein>
    <submittedName>
        <fullName evidence="1">Uncharacterized protein</fullName>
    </submittedName>
</protein>
<dbReference type="EMBL" id="WMII01000003">
    <property type="protein sequence ID" value="MTH63468.1"/>
    <property type="molecule type" value="Genomic_DNA"/>
</dbReference>
<dbReference type="RefSeq" id="WP_155043396.1">
    <property type="nucleotide sequence ID" value="NZ_WMIH01000002.1"/>
</dbReference>
<dbReference type="Proteomes" id="UP000478740">
    <property type="component" value="Unassembled WGS sequence"/>
</dbReference>
<reference evidence="1 2" key="1">
    <citation type="submission" date="2019-11" db="EMBL/GenBank/DDBJ databases">
        <authorList>
            <person name="Dong K."/>
        </authorList>
    </citation>
    <scope>NUCLEOTIDE SEQUENCE [LARGE SCALE GENOMIC DNA]</scope>
    <source>
        <strain evidence="1 2">DK608</strain>
    </source>
</reference>
<accession>A0A6L6IV52</accession>
<evidence type="ECO:0000313" key="1">
    <source>
        <dbReference type="EMBL" id="MTH63468.1"/>
    </source>
</evidence>
<gene>
    <name evidence="1" type="ORF">GL284_04195</name>
</gene>
<name>A0A6L6IV52_9RHOB</name>
<comment type="caution">
    <text evidence="1">The sequence shown here is derived from an EMBL/GenBank/DDBJ whole genome shotgun (WGS) entry which is preliminary data.</text>
</comment>